<evidence type="ECO:0000313" key="2">
    <source>
        <dbReference type="Proteomes" id="UP001589838"/>
    </source>
</evidence>
<gene>
    <name evidence="1" type="ORF">ACFFHM_22380</name>
</gene>
<organism evidence="1 2">
    <name type="scientific">Halalkalibacter kiskunsagensis</name>
    <dbReference type="NCBI Taxonomy" id="1548599"/>
    <lineage>
        <taxon>Bacteria</taxon>
        <taxon>Bacillati</taxon>
        <taxon>Bacillota</taxon>
        <taxon>Bacilli</taxon>
        <taxon>Bacillales</taxon>
        <taxon>Bacillaceae</taxon>
        <taxon>Halalkalibacter</taxon>
    </lineage>
</organism>
<sequence length="163" mass="18587">MKTFKLYSISLLEGKDGNVHQKMIPIEDGLIINMENKQQTWYIEAVISHDYYDYFKKVKEQEGHMLVDVIITSKDNHPAAMITSVQTLTKLSESVSVLLEAKLALKKDVIIEDVLKDLVGQGFSEEQLLLEFKNKMENLAAHPQGALKTIYRSIVESGQYKLQ</sequence>
<keyword evidence="2" id="KW-1185">Reference proteome</keyword>
<evidence type="ECO:0000313" key="1">
    <source>
        <dbReference type="EMBL" id="MFC0473166.1"/>
    </source>
</evidence>
<dbReference type="Proteomes" id="UP001589838">
    <property type="component" value="Unassembled WGS sequence"/>
</dbReference>
<dbReference type="EMBL" id="JBHLUX010000092">
    <property type="protein sequence ID" value="MFC0473166.1"/>
    <property type="molecule type" value="Genomic_DNA"/>
</dbReference>
<comment type="caution">
    <text evidence="1">The sequence shown here is derived from an EMBL/GenBank/DDBJ whole genome shotgun (WGS) entry which is preliminary data.</text>
</comment>
<dbReference type="Pfam" id="PF14183">
    <property type="entry name" value="YwpF"/>
    <property type="match status" value="1"/>
</dbReference>
<dbReference type="InterPro" id="IPR025573">
    <property type="entry name" value="YwpF"/>
</dbReference>
<dbReference type="RefSeq" id="WP_335960114.1">
    <property type="nucleotide sequence ID" value="NZ_JAXBLX010000008.1"/>
</dbReference>
<name>A0ABV6KIL3_9BACI</name>
<reference evidence="1 2" key="1">
    <citation type="submission" date="2024-09" db="EMBL/GenBank/DDBJ databases">
        <authorList>
            <person name="Sun Q."/>
            <person name="Mori K."/>
        </authorList>
    </citation>
    <scope>NUCLEOTIDE SEQUENCE [LARGE SCALE GENOMIC DNA]</scope>
    <source>
        <strain evidence="1 2">NCAIM B.02610</strain>
    </source>
</reference>
<protein>
    <submittedName>
        <fullName evidence="1">YwpF family protein</fullName>
    </submittedName>
</protein>
<proteinExistence type="predicted"/>
<accession>A0ABV6KIL3</accession>